<name>A0A9D7F7D7_9RHOO</name>
<organism evidence="2 3">
    <name type="scientific">Candidatus Propionivibrio dominans</name>
    <dbReference type="NCBI Taxonomy" id="2954373"/>
    <lineage>
        <taxon>Bacteria</taxon>
        <taxon>Pseudomonadati</taxon>
        <taxon>Pseudomonadota</taxon>
        <taxon>Betaproteobacteria</taxon>
        <taxon>Rhodocyclales</taxon>
        <taxon>Rhodocyclaceae</taxon>
        <taxon>Propionivibrio</taxon>
    </lineage>
</organism>
<dbReference type="Gene3D" id="3.30.460.10">
    <property type="entry name" value="Beta Polymerase, domain 2"/>
    <property type="match status" value="1"/>
</dbReference>
<dbReference type="AlphaFoldDB" id="A0A9D7F7D7"/>
<accession>A0A9D7F7D7</accession>
<gene>
    <name evidence="2" type="ORF">IPJ48_10450</name>
</gene>
<protein>
    <submittedName>
        <fullName evidence="2">Nucleotidyltransferase domain-containing protein</fullName>
    </submittedName>
</protein>
<proteinExistence type="predicted"/>
<reference evidence="2" key="1">
    <citation type="submission" date="2020-10" db="EMBL/GenBank/DDBJ databases">
        <title>Connecting structure to function with the recovery of over 1000 high-quality activated sludge metagenome-assembled genomes encoding full-length rRNA genes using long-read sequencing.</title>
        <authorList>
            <person name="Singleton C.M."/>
            <person name="Petriglieri F."/>
            <person name="Kristensen J.M."/>
            <person name="Kirkegaard R.H."/>
            <person name="Michaelsen T.Y."/>
            <person name="Andersen M.H."/>
            <person name="Karst S.M."/>
            <person name="Dueholm M.S."/>
            <person name="Nielsen P.H."/>
            <person name="Albertsen M."/>
        </authorList>
    </citation>
    <scope>NUCLEOTIDE SEQUENCE</scope>
    <source>
        <strain evidence="2">EsbW_18-Q3-R4-48_MAXAC.044</strain>
    </source>
</reference>
<feature type="domain" description="Polymerase nucleotidyl transferase" evidence="1">
    <location>
        <begin position="34"/>
        <end position="90"/>
    </location>
</feature>
<dbReference type="InterPro" id="IPR002934">
    <property type="entry name" value="Polymerase_NTP_transf_dom"/>
</dbReference>
<dbReference type="CDD" id="cd05403">
    <property type="entry name" value="NT_KNTase_like"/>
    <property type="match status" value="1"/>
</dbReference>
<dbReference type="EMBL" id="JADJNC010000015">
    <property type="protein sequence ID" value="MBK7423474.1"/>
    <property type="molecule type" value="Genomic_DNA"/>
</dbReference>
<dbReference type="InterPro" id="IPR043519">
    <property type="entry name" value="NT_sf"/>
</dbReference>
<dbReference type="Proteomes" id="UP000886602">
    <property type="component" value="Unassembled WGS sequence"/>
</dbReference>
<comment type="caution">
    <text evidence="2">The sequence shown here is derived from an EMBL/GenBank/DDBJ whole genome shotgun (WGS) entry which is preliminary data.</text>
</comment>
<evidence type="ECO:0000259" key="1">
    <source>
        <dbReference type="Pfam" id="PF01909"/>
    </source>
</evidence>
<dbReference type="GO" id="GO:0016779">
    <property type="term" value="F:nucleotidyltransferase activity"/>
    <property type="evidence" value="ECO:0007669"/>
    <property type="project" value="InterPro"/>
</dbReference>
<dbReference type="SUPFAM" id="SSF81301">
    <property type="entry name" value="Nucleotidyltransferase"/>
    <property type="match status" value="1"/>
</dbReference>
<dbReference type="Pfam" id="PF01909">
    <property type="entry name" value="NTP_transf_2"/>
    <property type="match status" value="1"/>
</dbReference>
<sequence length="115" mass="12644">MKTDLQGAGITMQVAPGFNASVRLDSEEAAALSEAVRDIPGEIWLFGSRTDLSRRGGDIDILVLTDQPAFETSRAIATRFFTRCEEKIDVLVLDPAHLSPEQVDFLARISRVRIA</sequence>
<evidence type="ECO:0000313" key="3">
    <source>
        <dbReference type="Proteomes" id="UP000886602"/>
    </source>
</evidence>
<evidence type="ECO:0000313" key="2">
    <source>
        <dbReference type="EMBL" id="MBK7423474.1"/>
    </source>
</evidence>